<protein>
    <submittedName>
        <fullName evidence="2">Aminoglycoside phosphotransferase family protein</fullName>
    </submittedName>
</protein>
<dbReference type="InterPro" id="IPR002575">
    <property type="entry name" value="Aminoglycoside_PTrfase"/>
</dbReference>
<gene>
    <name evidence="3" type="ORF">O3H35_00170</name>
    <name evidence="2" type="ORF">O3H54_06760</name>
</gene>
<dbReference type="AlphaFoldDB" id="A0A9E5DKH1"/>
<accession>A0A9E5DKH1</accession>
<dbReference type="SUPFAM" id="SSF56112">
    <property type="entry name" value="Protein kinase-like (PK-like)"/>
    <property type="match status" value="1"/>
</dbReference>
<dbReference type="EMBL" id="JAPVES010000024">
    <property type="protein sequence ID" value="MCZ3371042.1"/>
    <property type="molecule type" value="Genomic_DNA"/>
</dbReference>
<dbReference type="EMBL" id="JAPVER010000020">
    <property type="protein sequence ID" value="MCZ3365579.1"/>
    <property type="molecule type" value="Genomic_DNA"/>
</dbReference>
<reference evidence="2" key="1">
    <citation type="submission" date="2022-12" db="EMBL/GenBank/DDBJ databases">
        <title>Reclassification of two methanogenic archaea species isolated from the Kolyma lowland permafrost.</title>
        <authorList>
            <person name="Trubitsyn V.E."/>
            <person name="Rivkina E.M."/>
            <person name="Shcherbakova V.A."/>
        </authorList>
    </citation>
    <scope>NUCLEOTIDE SEQUENCE</scope>
    <source>
        <strain evidence="2">M2</strain>
        <strain evidence="3">MK4</strain>
    </source>
</reference>
<feature type="domain" description="Aminoglycoside phosphotransferase" evidence="1">
    <location>
        <begin position="6"/>
        <end position="45"/>
    </location>
</feature>
<comment type="caution">
    <text evidence="2">The sequence shown here is derived from an EMBL/GenBank/DDBJ whole genome shotgun (WGS) entry which is preliminary data.</text>
</comment>
<dbReference type="InterPro" id="IPR011009">
    <property type="entry name" value="Kinase-like_dom_sf"/>
</dbReference>
<evidence type="ECO:0000259" key="1">
    <source>
        <dbReference type="Pfam" id="PF01636"/>
    </source>
</evidence>
<dbReference type="PANTHER" id="PTHR41283:SF1">
    <property type="entry name" value="AMINOGLYCOSIDE PHOSPHOTRANSFERASE DOMAIN-CONTAINING PROTEIN"/>
    <property type="match status" value="1"/>
</dbReference>
<sequence>MSLTKERPNIFQHDDFHAGNIIINNNKELTGIIDFNRYDWGDPYMNL</sequence>
<evidence type="ECO:0000313" key="4">
    <source>
        <dbReference type="Proteomes" id="UP001068021"/>
    </source>
</evidence>
<dbReference type="RefSeq" id="WP_211251439.1">
    <property type="nucleotide sequence ID" value="NZ_JAPVER010000020.1"/>
</dbReference>
<keyword evidence="4" id="KW-1185">Reference proteome</keyword>
<evidence type="ECO:0000313" key="2">
    <source>
        <dbReference type="EMBL" id="MCZ3365579.1"/>
    </source>
</evidence>
<evidence type="ECO:0000313" key="3">
    <source>
        <dbReference type="EMBL" id="MCZ3371042.1"/>
    </source>
</evidence>
<dbReference type="PANTHER" id="PTHR41283">
    <property type="entry name" value="AMINOGLYCOSIDE PHOSPHOTRANSFERASE"/>
    <property type="match status" value="1"/>
</dbReference>
<organism evidence="2 4">
    <name type="scientific">Methanobacterium veterum</name>
    <dbReference type="NCBI Taxonomy" id="408577"/>
    <lineage>
        <taxon>Archaea</taxon>
        <taxon>Methanobacteriati</taxon>
        <taxon>Methanobacteriota</taxon>
        <taxon>Methanomada group</taxon>
        <taxon>Methanobacteria</taxon>
        <taxon>Methanobacteriales</taxon>
        <taxon>Methanobacteriaceae</taxon>
        <taxon>Methanobacterium</taxon>
    </lineage>
</organism>
<dbReference type="Proteomes" id="UP001074446">
    <property type="component" value="Unassembled WGS sequence"/>
</dbReference>
<name>A0A9E5DKH1_9EURY</name>
<dbReference type="Proteomes" id="UP001068021">
    <property type="component" value="Unassembled WGS sequence"/>
</dbReference>
<proteinExistence type="predicted"/>
<dbReference type="Pfam" id="PF01636">
    <property type="entry name" value="APH"/>
    <property type="match status" value="1"/>
</dbReference>
<dbReference type="Gene3D" id="3.90.1200.10">
    <property type="match status" value="1"/>
</dbReference>